<evidence type="ECO:0000256" key="3">
    <source>
        <dbReference type="ARBA" id="ARBA00022989"/>
    </source>
</evidence>
<evidence type="ECO:0000256" key="1">
    <source>
        <dbReference type="ARBA" id="ARBA00004141"/>
    </source>
</evidence>
<dbReference type="InParanoid" id="A0A146GC11"/>
<evidence type="ECO:0000256" key="4">
    <source>
        <dbReference type="ARBA" id="ARBA00023136"/>
    </source>
</evidence>
<dbReference type="InterPro" id="IPR046483">
    <property type="entry name" value="DUF6576"/>
</dbReference>
<keyword evidence="3 5" id="KW-1133">Transmembrane helix</keyword>
<protein>
    <recommendedName>
        <fullName evidence="6">DUF6576 domain-containing protein</fullName>
    </recommendedName>
</protein>
<dbReference type="Pfam" id="PF20216">
    <property type="entry name" value="DUF6576"/>
    <property type="match status" value="1"/>
</dbReference>
<dbReference type="SUPFAM" id="SSF144091">
    <property type="entry name" value="Rhomboid-like"/>
    <property type="match status" value="1"/>
</dbReference>
<dbReference type="Proteomes" id="UP000076023">
    <property type="component" value="Unassembled WGS sequence"/>
</dbReference>
<keyword evidence="8" id="KW-1185">Reference proteome</keyword>
<feature type="transmembrane region" description="Helical" evidence="5">
    <location>
        <begin position="21"/>
        <end position="49"/>
    </location>
</feature>
<keyword evidence="2 5" id="KW-0812">Transmembrane</keyword>
<feature type="transmembrane region" description="Helical" evidence="5">
    <location>
        <begin position="69"/>
        <end position="93"/>
    </location>
</feature>
<dbReference type="RefSeq" id="WP_075079981.1">
    <property type="nucleotide sequence ID" value="NZ_BDCO01000002.1"/>
</dbReference>
<dbReference type="Gene3D" id="1.20.1540.10">
    <property type="entry name" value="Rhomboid-like"/>
    <property type="match status" value="1"/>
</dbReference>
<comment type="subcellular location">
    <subcellularLocation>
        <location evidence="1">Membrane</location>
        <topology evidence="1">Multi-pass membrane protein</topology>
    </subcellularLocation>
</comment>
<evidence type="ECO:0000256" key="2">
    <source>
        <dbReference type="ARBA" id="ARBA00022692"/>
    </source>
</evidence>
<dbReference type="STRING" id="690879.TSACC_22769"/>
<evidence type="ECO:0000313" key="8">
    <source>
        <dbReference type="Proteomes" id="UP000076023"/>
    </source>
</evidence>
<dbReference type="GO" id="GO:0016020">
    <property type="term" value="C:membrane"/>
    <property type="evidence" value="ECO:0007669"/>
    <property type="project" value="UniProtKB-SubCell"/>
</dbReference>
<dbReference type="InterPro" id="IPR035952">
    <property type="entry name" value="Rhomboid-like_sf"/>
</dbReference>
<feature type="transmembrane region" description="Helical" evidence="5">
    <location>
        <begin position="138"/>
        <end position="158"/>
    </location>
</feature>
<organism evidence="7 8">
    <name type="scientific">Terrimicrobium sacchariphilum</name>
    <dbReference type="NCBI Taxonomy" id="690879"/>
    <lineage>
        <taxon>Bacteria</taxon>
        <taxon>Pseudomonadati</taxon>
        <taxon>Verrucomicrobiota</taxon>
        <taxon>Terrimicrobiia</taxon>
        <taxon>Terrimicrobiales</taxon>
        <taxon>Terrimicrobiaceae</taxon>
        <taxon>Terrimicrobium</taxon>
    </lineage>
</organism>
<dbReference type="AlphaFoldDB" id="A0A146GC11"/>
<reference evidence="8" key="1">
    <citation type="journal article" date="2017" name="Genome Announc.">
        <title>Draft Genome Sequence of Terrimicrobium sacchariphilum NM-5T, a Facultative Anaerobic Soil Bacterium of the Class Spartobacteria.</title>
        <authorList>
            <person name="Qiu Y.L."/>
            <person name="Tourlousse D.M."/>
            <person name="Matsuura N."/>
            <person name="Ohashi A."/>
            <person name="Sekiguchi Y."/>
        </authorList>
    </citation>
    <scope>NUCLEOTIDE SEQUENCE [LARGE SCALE GENOMIC DNA]</scope>
    <source>
        <strain evidence="8">NM-5</strain>
    </source>
</reference>
<feature type="transmembrane region" description="Helical" evidence="5">
    <location>
        <begin position="196"/>
        <end position="220"/>
    </location>
</feature>
<gene>
    <name evidence="7" type="ORF">TSACC_22769</name>
</gene>
<feature type="transmembrane region" description="Helical" evidence="5">
    <location>
        <begin position="165"/>
        <end position="190"/>
    </location>
</feature>
<sequence length="281" mass="31260">MIANRNFEHCEPITWVGQVPVYLATALAAAQGVAMILTALASAISAGWYDTLFAFTPYYALREFHLWQFFTYSAVVEPGIWNAVSIVMLGIFGRDVEKFLGRRSFAWLYVLVLVAAPAILSAFALLGVPVGPMAGTNLLNFAIFIAFVLIYPTAEIFFSIQARWIGIAAIGIYTLQMMAGQSWVSLAVMWGSCFVGALWIAREGVSSVSFLAIPSFGQFIRQRRSRRSLRVVPREKPQEDIESIDPILEKIARQGIASLTKAEREKLERARAALLDKERSR</sequence>
<name>A0A146GC11_TERSA</name>
<dbReference type="EMBL" id="BDCO01000002">
    <property type="protein sequence ID" value="GAT34344.1"/>
    <property type="molecule type" value="Genomic_DNA"/>
</dbReference>
<accession>A0A146GC11</accession>
<evidence type="ECO:0000259" key="6">
    <source>
        <dbReference type="Pfam" id="PF20216"/>
    </source>
</evidence>
<feature type="transmembrane region" description="Helical" evidence="5">
    <location>
        <begin position="105"/>
        <end position="126"/>
    </location>
</feature>
<comment type="caution">
    <text evidence="7">The sequence shown here is derived from an EMBL/GenBank/DDBJ whole genome shotgun (WGS) entry which is preliminary data.</text>
</comment>
<dbReference type="OrthoDB" id="186055at2"/>
<feature type="domain" description="DUF6576" evidence="6">
    <location>
        <begin position="242"/>
        <end position="269"/>
    </location>
</feature>
<evidence type="ECO:0000256" key="5">
    <source>
        <dbReference type="SAM" id="Phobius"/>
    </source>
</evidence>
<evidence type="ECO:0000313" key="7">
    <source>
        <dbReference type="EMBL" id="GAT34344.1"/>
    </source>
</evidence>
<keyword evidence="4 5" id="KW-0472">Membrane</keyword>
<proteinExistence type="predicted"/>